<dbReference type="Gene3D" id="3.40.50.2000">
    <property type="entry name" value="Glycogen Phosphorylase B"/>
    <property type="match status" value="2"/>
</dbReference>
<feature type="domain" description="Glycosyltransferase subfamily 4-like N-terminal" evidence="3">
    <location>
        <begin position="21"/>
        <end position="149"/>
    </location>
</feature>
<keyword evidence="1" id="KW-0808">Transferase</keyword>
<evidence type="ECO:0000313" key="4">
    <source>
        <dbReference type="EMBL" id="MBJ6727318.1"/>
    </source>
</evidence>
<dbReference type="SUPFAM" id="SSF53756">
    <property type="entry name" value="UDP-Glycosyltransferase/glycogen phosphorylase"/>
    <property type="match status" value="1"/>
</dbReference>
<accession>A0A8J7M2C6</accession>
<evidence type="ECO:0000256" key="1">
    <source>
        <dbReference type="ARBA" id="ARBA00022679"/>
    </source>
</evidence>
<name>A0A8J7M2C6_9BACT</name>
<dbReference type="InterPro" id="IPR001296">
    <property type="entry name" value="Glyco_trans_1"/>
</dbReference>
<evidence type="ECO:0000259" key="2">
    <source>
        <dbReference type="Pfam" id="PF00534"/>
    </source>
</evidence>
<dbReference type="PANTHER" id="PTHR46401:SF2">
    <property type="entry name" value="GLYCOSYLTRANSFERASE WBBK-RELATED"/>
    <property type="match status" value="1"/>
</dbReference>
<dbReference type="Proteomes" id="UP000636888">
    <property type="component" value="Unassembled WGS sequence"/>
</dbReference>
<feature type="domain" description="Glycosyl transferase family 1" evidence="2">
    <location>
        <begin position="153"/>
        <end position="307"/>
    </location>
</feature>
<keyword evidence="5" id="KW-1185">Reference proteome</keyword>
<dbReference type="EMBL" id="JAEMHM010000022">
    <property type="protein sequence ID" value="MBJ6727318.1"/>
    <property type="molecule type" value="Genomic_DNA"/>
</dbReference>
<dbReference type="CDD" id="cd03801">
    <property type="entry name" value="GT4_PimA-like"/>
    <property type="match status" value="1"/>
</dbReference>
<reference evidence="4" key="1">
    <citation type="submission" date="2020-12" db="EMBL/GenBank/DDBJ databases">
        <title>Geomonas sp. Red875, isolated from river sediment.</title>
        <authorList>
            <person name="Xu Z."/>
            <person name="Zhang Z."/>
            <person name="Masuda Y."/>
            <person name="Itoh H."/>
            <person name="Senoo K."/>
        </authorList>
    </citation>
    <scope>NUCLEOTIDE SEQUENCE</scope>
    <source>
        <strain evidence="4">Red875</strain>
    </source>
</reference>
<dbReference type="AlphaFoldDB" id="A0A8J7M2C6"/>
<protein>
    <submittedName>
        <fullName evidence="4">Glycosyltransferase family 4 protein</fullName>
    </submittedName>
</protein>
<organism evidence="4 5">
    <name type="scientific">Geomesophilobacter sediminis</name>
    <dbReference type="NCBI Taxonomy" id="2798584"/>
    <lineage>
        <taxon>Bacteria</taxon>
        <taxon>Pseudomonadati</taxon>
        <taxon>Thermodesulfobacteriota</taxon>
        <taxon>Desulfuromonadia</taxon>
        <taxon>Geobacterales</taxon>
        <taxon>Geobacteraceae</taxon>
        <taxon>Geomesophilobacter</taxon>
    </lineage>
</organism>
<dbReference type="Pfam" id="PF00534">
    <property type="entry name" value="Glycos_transf_1"/>
    <property type="match status" value="1"/>
</dbReference>
<dbReference type="Pfam" id="PF13439">
    <property type="entry name" value="Glyco_transf_4"/>
    <property type="match status" value="1"/>
</dbReference>
<evidence type="ECO:0000259" key="3">
    <source>
        <dbReference type="Pfam" id="PF13439"/>
    </source>
</evidence>
<gene>
    <name evidence="4" type="ORF">JFN93_21610</name>
</gene>
<proteinExistence type="predicted"/>
<sequence>MYSEIQDAGWLFFSPARNALPRHVRIDFAPVRWLKQVGVSLWLHLEAHRVIEKFGLERLNLHTGPGGVLLARRLPIPVIVTCHHTYRQQCRHLASQFWKRIFIPFEKRSYELATRIVAVSDATRQALIDDYGIAPEKITTIFNAVDTTRFHPLAAGKDPDTVVYVGRIDRRKGIEFLIRSFPAVVARRPRVHLYVGGKGSHLERMRALSRRLGIAENVTFLGFVPDQDLNALYNKAQCVVVPSVFEGFGITVIEAIAAGTRVVGTDSDGIREILAGDEYGRTVTYGNRAALAQAILDELEHPRPAPPLRDQYRLEAFRAGYLRELVA</sequence>
<comment type="caution">
    <text evidence="4">The sequence shown here is derived from an EMBL/GenBank/DDBJ whole genome shotgun (WGS) entry which is preliminary data.</text>
</comment>
<dbReference type="GO" id="GO:0009103">
    <property type="term" value="P:lipopolysaccharide biosynthetic process"/>
    <property type="evidence" value="ECO:0007669"/>
    <property type="project" value="TreeGrafter"/>
</dbReference>
<dbReference type="PANTHER" id="PTHR46401">
    <property type="entry name" value="GLYCOSYLTRANSFERASE WBBK-RELATED"/>
    <property type="match status" value="1"/>
</dbReference>
<dbReference type="GO" id="GO:0016757">
    <property type="term" value="F:glycosyltransferase activity"/>
    <property type="evidence" value="ECO:0007669"/>
    <property type="project" value="InterPro"/>
</dbReference>
<evidence type="ECO:0000313" key="5">
    <source>
        <dbReference type="Proteomes" id="UP000636888"/>
    </source>
</evidence>
<dbReference type="InterPro" id="IPR028098">
    <property type="entry name" value="Glyco_trans_4-like_N"/>
</dbReference>